<feature type="non-terminal residue" evidence="2">
    <location>
        <position position="1"/>
    </location>
</feature>
<dbReference type="RefSeq" id="XP_016604595.1">
    <property type="nucleotide sequence ID" value="XM_016756298.1"/>
</dbReference>
<feature type="compositionally biased region" description="Pro residues" evidence="1">
    <location>
        <begin position="7"/>
        <end position="18"/>
    </location>
</feature>
<protein>
    <submittedName>
        <fullName evidence="2">Uncharacterized protein</fullName>
    </submittedName>
</protein>
<dbReference type="PANTHER" id="PTHR36706">
    <property type="entry name" value="UNNAMED PRODUCT"/>
    <property type="match status" value="1"/>
</dbReference>
<name>A0A0L0H4X1_SPIPD</name>
<evidence type="ECO:0000313" key="2">
    <source>
        <dbReference type="EMBL" id="KNC96555.1"/>
    </source>
</evidence>
<proteinExistence type="predicted"/>
<feature type="region of interest" description="Disordered" evidence="1">
    <location>
        <begin position="1"/>
        <end position="22"/>
    </location>
</feature>
<keyword evidence="3" id="KW-1185">Reference proteome</keyword>
<feature type="region of interest" description="Disordered" evidence="1">
    <location>
        <begin position="82"/>
        <end position="123"/>
    </location>
</feature>
<gene>
    <name evidence="2" type="ORF">SPPG_08142</name>
</gene>
<dbReference type="OMA" id="HRCHEHL"/>
<organism evidence="2 3">
    <name type="scientific">Spizellomyces punctatus (strain DAOM BR117)</name>
    <dbReference type="NCBI Taxonomy" id="645134"/>
    <lineage>
        <taxon>Eukaryota</taxon>
        <taxon>Fungi</taxon>
        <taxon>Fungi incertae sedis</taxon>
        <taxon>Chytridiomycota</taxon>
        <taxon>Chytridiomycota incertae sedis</taxon>
        <taxon>Chytridiomycetes</taxon>
        <taxon>Spizellomycetales</taxon>
        <taxon>Spizellomycetaceae</taxon>
        <taxon>Spizellomyces</taxon>
    </lineage>
</organism>
<dbReference type="InParanoid" id="A0A0L0H4X1"/>
<sequence length="123" mass="13852">MTDPSDNPTPPAPPPSGPSPEALAQRRALVNAKFGPGAWERSQPRPHRCNGHLEDFIVALTTWPMQDVPSTFRIFWSCMRSEPGNEPPRDYKTPVPYGSQAGQKRGMWFGDDEPNDMSWMEKK</sequence>
<dbReference type="Proteomes" id="UP000053201">
    <property type="component" value="Unassembled WGS sequence"/>
</dbReference>
<evidence type="ECO:0000313" key="3">
    <source>
        <dbReference type="Proteomes" id="UP000053201"/>
    </source>
</evidence>
<dbReference type="AlphaFoldDB" id="A0A0L0H4X1"/>
<dbReference type="eggNOG" id="ENOG502TGTD">
    <property type="taxonomic scope" value="Eukaryota"/>
</dbReference>
<reference evidence="2 3" key="1">
    <citation type="submission" date="2009-08" db="EMBL/GenBank/DDBJ databases">
        <title>The Genome Sequence of Spizellomyces punctatus strain DAOM BR117.</title>
        <authorList>
            <consortium name="The Broad Institute Genome Sequencing Platform"/>
            <person name="Russ C."/>
            <person name="Cuomo C."/>
            <person name="Shea T."/>
            <person name="Young S.K."/>
            <person name="Zeng Q."/>
            <person name="Koehrsen M."/>
            <person name="Haas B."/>
            <person name="Borodovsky M."/>
            <person name="Guigo R."/>
            <person name="Alvarado L."/>
            <person name="Berlin A."/>
            <person name="Bochicchio J."/>
            <person name="Borenstein D."/>
            <person name="Chapman S."/>
            <person name="Chen Z."/>
            <person name="Engels R."/>
            <person name="Freedman E."/>
            <person name="Gellesch M."/>
            <person name="Goldberg J."/>
            <person name="Griggs A."/>
            <person name="Gujja S."/>
            <person name="Heiman D."/>
            <person name="Hepburn T."/>
            <person name="Howarth C."/>
            <person name="Jen D."/>
            <person name="Larson L."/>
            <person name="Lewis B."/>
            <person name="Mehta T."/>
            <person name="Park D."/>
            <person name="Pearson M."/>
            <person name="Roberts A."/>
            <person name="Saif S."/>
            <person name="Shenoy N."/>
            <person name="Sisk P."/>
            <person name="Stolte C."/>
            <person name="Sykes S."/>
            <person name="Thomson T."/>
            <person name="Walk T."/>
            <person name="White J."/>
            <person name="Yandava C."/>
            <person name="Burger G."/>
            <person name="Gray M.W."/>
            <person name="Holland P.W.H."/>
            <person name="King N."/>
            <person name="Lang F.B.F."/>
            <person name="Roger A.J."/>
            <person name="Ruiz-Trillo I."/>
            <person name="Lander E."/>
            <person name="Nusbaum C."/>
        </authorList>
    </citation>
    <scope>NUCLEOTIDE SEQUENCE [LARGE SCALE GENOMIC DNA]</scope>
    <source>
        <strain evidence="2 3">DAOM BR117</strain>
    </source>
</reference>
<evidence type="ECO:0000256" key="1">
    <source>
        <dbReference type="SAM" id="MobiDB-lite"/>
    </source>
</evidence>
<dbReference type="OrthoDB" id="5516192at2759"/>
<dbReference type="GeneID" id="27691319"/>
<dbReference type="EMBL" id="KQ257468">
    <property type="protein sequence ID" value="KNC96555.1"/>
    <property type="molecule type" value="Genomic_DNA"/>
</dbReference>
<accession>A0A0L0H4X1</accession>
<dbReference type="VEuPathDB" id="FungiDB:SPPG_08142"/>